<feature type="region of interest" description="Disordered" evidence="1">
    <location>
        <begin position="1"/>
        <end position="64"/>
    </location>
</feature>
<gene>
    <name evidence="3" type="primary">LOC106728660</name>
</gene>
<reference evidence="3" key="1">
    <citation type="submission" date="2025-08" db="UniProtKB">
        <authorList>
            <consortium name="RefSeq"/>
        </authorList>
    </citation>
    <scope>IDENTIFICATION</scope>
    <source>
        <tissue evidence="3">Ear skin</tissue>
    </source>
</reference>
<dbReference type="Proteomes" id="UP000694856">
    <property type="component" value="Chromosome 12"/>
</dbReference>
<evidence type="ECO:0000256" key="1">
    <source>
        <dbReference type="SAM" id="MobiDB-lite"/>
    </source>
</evidence>
<feature type="compositionally biased region" description="Basic and acidic residues" evidence="1">
    <location>
        <begin position="182"/>
        <end position="192"/>
    </location>
</feature>
<protein>
    <submittedName>
        <fullName evidence="3">Uncharacterized protein LOC106728660 isoform X1</fullName>
    </submittedName>
</protein>
<dbReference type="AlphaFoldDB" id="A0A8B8U186"/>
<feature type="compositionally biased region" description="Low complexity" evidence="1">
    <location>
        <begin position="116"/>
        <end position="126"/>
    </location>
</feature>
<dbReference type="KEGG" id="cfr:106728660"/>
<dbReference type="RefSeq" id="XP_032348341.1">
    <property type="nucleotide sequence ID" value="XM_032492450.1"/>
</dbReference>
<evidence type="ECO:0000313" key="3">
    <source>
        <dbReference type="RefSeq" id="XP_032348341.1"/>
    </source>
</evidence>
<feature type="region of interest" description="Disordered" evidence="1">
    <location>
        <begin position="430"/>
        <end position="451"/>
    </location>
</feature>
<organism evidence="2 3">
    <name type="scientific">Camelus ferus</name>
    <name type="common">Wild bactrian camel</name>
    <name type="synonym">Camelus bactrianus ferus</name>
    <dbReference type="NCBI Taxonomy" id="419612"/>
    <lineage>
        <taxon>Eukaryota</taxon>
        <taxon>Metazoa</taxon>
        <taxon>Chordata</taxon>
        <taxon>Craniata</taxon>
        <taxon>Vertebrata</taxon>
        <taxon>Euteleostomi</taxon>
        <taxon>Mammalia</taxon>
        <taxon>Eutheria</taxon>
        <taxon>Laurasiatheria</taxon>
        <taxon>Artiodactyla</taxon>
        <taxon>Tylopoda</taxon>
        <taxon>Camelidae</taxon>
        <taxon>Camelus</taxon>
    </lineage>
</organism>
<proteinExistence type="predicted"/>
<feature type="region of interest" description="Disordered" evidence="1">
    <location>
        <begin position="177"/>
        <end position="196"/>
    </location>
</feature>
<name>A0A8B8U186_CAMFR</name>
<feature type="compositionally biased region" description="Low complexity" evidence="1">
    <location>
        <begin position="7"/>
        <end position="26"/>
    </location>
</feature>
<evidence type="ECO:0000313" key="2">
    <source>
        <dbReference type="Proteomes" id="UP000694856"/>
    </source>
</evidence>
<dbReference type="GeneID" id="106728660"/>
<feature type="region of interest" description="Disordered" evidence="1">
    <location>
        <begin position="362"/>
        <end position="401"/>
    </location>
</feature>
<feature type="region of interest" description="Disordered" evidence="1">
    <location>
        <begin position="109"/>
        <end position="135"/>
    </location>
</feature>
<sequence>MSGRAEAGPALSPRSPSGPPARRLPLCPGPAPLGRPVTARTPQRARRPGAGSSDPGHPPARPGMHVNLEKVAGRASADLRGRAWAPLARRAFVFVPDKGPSRCRSRTWRPCTAGYSSGKSSCSRQGSRSREERSSAVRCAVRDQGSGAWPCALPARSRSCPALRRVAGDGIALLSALPTGEGENHPEPRTHTEGLCSRGHDSAALAASGRARPSGKGRAADQRAPVSVGFKSTLGDDTDLICDRQTPLSRLASGNGLLSRTDLGISLVLAAFCEDLLCVPAKLLGFRIHSSSLMTALDGLAPPSRPPCCPTDAWSLDDCASSRPCPGSGPGRLHQRAGRHCARGQEEALRWELLSEAGLPHGELSVRAPPVGAPHCPPPSPQPSHNPRAASPSGLLQETGQPASCPWPQSCCTTTPAECPGALTSGTSACPSYRPGSRKQGAMGSLSWGGM</sequence>
<accession>A0A8B8U186</accession>
<keyword evidence="2" id="KW-1185">Reference proteome</keyword>
<feature type="compositionally biased region" description="Pro residues" evidence="1">
    <location>
        <begin position="371"/>
        <end position="384"/>
    </location>
</feature>